<sequence>HRTSASSMRASGRIKPLKRSTGFATIWENGKIHFSILNMLPMVSSKTPVGNLLTCCLVCLSVLLGLIAFLVSSQITGIDQDFRVTSSQEFMQSTSFQLKNLTGRF</sequence>
<feature type="transmembrane region" description="Helical" evidence="1">
    <location>
        <begin position="49"/>
        <end position="71"/>
    </location>
</feature>
<accession>A0A2P5AAP1</accession>
<evidence type="ECO:0008006" key="4">
    <source>
        <dbReference type="Google" id="ProtNLM"/>
    </source>
</evidence>
<proteinExistence type="predicted"/>
<protein>
    <recommendedName>
        <fullName evidence="4">Transmembrane protein</fullName>
    </recommendedName>
</protein>
<reference evidence="3" key="1">
    <citation type="submission" date="2016-06" db="EMBL/GenBank/DDBJ databases">
        <title>Parallel loss of symbiosis genes in relatives of nitrogen-fixing non-legume Parasponia.</title>
        <authorList>
            <person name="Van Velzen R."/>
            <person name="Holmer R."/>
            <person name="Bu F."/>
            <person name="Rutten L."/>
            <person name="Van Zeijl A."/>
            <person name="Liu W."/>
            <person name="Santuari L."/>
            <person name="Cao Q."/>
            <person name="Sharma T."/>
            <person name="Shen D."/>
            <person name="Roswanjaya Y."/>
            <person name="Wardhani T."/>
            <person name="Kalhor M.S."/>
            <person name="Jansen J."/>
            <person name="Van den Hoogen J."/>
            <person name="Gungor B."/>
            <person name="Hartog M."/>
            <person name="Hontelez J."/>
            <person name="Verver J."/>
            <person name="Yang W.-C."/>
            <person name="Schijlen E."/>
            <person name="Repin R."/>
            <person name="Schilthuizen M."/>
            <person name="Schranz E."/>
            <person name="Heidstra R."/>
            <person name="Miyata K."/>
            <person name="Fedorova E."/>
            <person name="Kohlen W."/>
            <person name="Bisseling T."/>
            <person name="Smit S."/>
            <person name="Geurts R."/>
        </authorList>
    </citation>
    <scope>NUCLEOTIDE SEQUENCE [LARGE SCALE GENOMIC DNA]</scope>
    <source>
        <strain evidence="3">cv. WU1-14</strain>
    </source>
</reference>
<keyword evidence="3" id="KW-1185">Reference proteome</keyword>
<keyword evidence="1" id="KW-0812">Transmembrane</keyword>
<feature type="non-terminal residue" evidence="2">
    <location>
        <position position="1"/>
    </location>
</feature>
<organism evidence="2 3">
    <name type="scientific">Parasponia andersonii</name>
    <name type="common">Sponia andersonii</name>
    <dbReference type="NCBI Taxonomy" id="3476"/>
    <lineage>
        <taxon>Eukaryota</taxon>
        <taxon>Viridiplantae</taxon>
        <taxon>Streptophyta</taxon>
        <taxon>Embryophyta</taxon>
        <taxon>Tracheophyta</taxon>
        <taxon>Spermatophyta</taxon>
        <taxon>Magnoliopsida</taxon>
        <taxon>eudicotyledons</taxon>
        <taxon>Gunneridae</taxon>
        <taxon>Pentapetalae</taxon>
        <taxon>rosids</taxon>
        <taxon>fabids</taxon>
        <taxon>Rosales</taxon>
        <taxon>Cannabaceae</taxon>
        <taxon>Parasponia</taxon>
    </lineage>
</organism>
<dbReference type="Proteomes" id="UP000237105">
    <property type="component" value="Unassembled WGS sequence"/>
</dbReference>
<gene>
    <name evidence="2" type="ORF">PanWU01x14_351350</name>
</gene>
<keyword evidence="1" id="KW-1133">Transmembrane helix</keyword>
<evidence type="ECO:0000313" key="2">
    <source>
        <dbReference type="EMBL" id="PON33610.1"/>
    </source>
</evidence>
<name>A0A2P5AAP1_PARAD</name>
<evidence type="ECO:0000256" key="1">
    <source>
        <dbReference type="SAM" id="Phobius"/>
    </source>
</evidence>
<evidence type="ECO:0000313" key="3">
    <source>
        <dbReference type="Proteomes" id="UP000237105"/>
    </source>
</evidence>
<dbReference type="AlphaFoldDB" id="A0A2P5AAP1"/>
<dbReference type="EMBL" id="JXTB01000716">
    <property type="protein sequence ID" value="PON33610.1"/>
    <property type="molecule type" value="Genomic_DNA"/>
</dbReference>
<keyword evidence="1" id="KW-0472">Membrane</keyword>
<comment type="caution">
    <text evidence="2">The sequence shown here is derived from an EMBL/GenBank/DDBJ whole genome shotgun (WGS) entry which is preliminary data.</text>
</comment>